<dbReference type="Pfam" id="PF09346">
    <property type="entry name" value="SMI1_KNR4"/>
    <property type="match status" value="1"/>
</dbReference>
<gene>
    <name evidence="2" type="ORF">Alo02nite_82700</name>
</gene>
<reference evidence="2 3" key="1">
    <citation type="submission" date="2021-01" db="EMBL/GenBank/DDBJ databases">
        <title>Whole genome shotgun sequence of Actinoplanes lobatus NBRC 12513.</title>
        <authorList>
            <person name="Komaki H."/>
            <person name="Tamura T."/>
        </authorList>
    </citation>
    <scope>NUCLEOTIDE SEQUENCE [LARGE SCALE GENOMIC DNA]</scope>
    <source>
        <strain evidence="2 3">NBRC 12513</strain>
    </source>
</reference>
<evidence type="ECO:0000313" key="2">
    <source>
        <dbReference type="EMBL" id="GIE45372.1"/>
    </source>
</evidence>
<protein>
    <recommendedName>
        <fullName evidence="1">Knr4/Smi1-like domain-containing protein</fullName>
    </recommendedName>
</protein>
<name>A0ABQ4AWF2_9ACTN</name>
<organism evidence="2 3">
    <name type="scientific">Actinoplanes lobatus</name>
    <dbReference type="NCBI Taxonomy" id="113568"/>
    <lineage>
        <taxon>Bacteria</taxon>
        <taxon>Bacillati</taxon>
        <taxon>Actinomycetota</taxon>
        <taxon>Actinomycetes</taxon>
        <taxon>Micromonosporales</taxon>
        <taxon>Micromonosporaceae</taxon>
        <taxon>Actinoplanes</taxon>
    </lineage>
</organism>
<evidence type="ECO:0000313" key="3">
    <source>
        <dbReference type="Proteomes" id="UP000631312"/>
    </source>
</evidence>
<dbReference type="InterPro" id="IPR037883">
    <property type="entry name" value="Knr4/Smi1-like_sf"/>
</dbReference>
<sequence>MINSDWSDVRARLAALSIHPNSGSIFGANDHQWRLEPPVTDHELAELESQLGIELPGEYRTFLLHVGRGGAGPAYGLFPLRRVEGRWHWEGDGADLTDLATLSQPFPRTEAFNPADGLPDPPDEDDFDSEEQFNEAEDVYWRHHDDVTCAPEHSIGLLYLCHLGCALREVLVISGPARGQMWADDTADDGGFRPLCEPDGRPTGFAHWYRRWLKEAEDQIQHR</sequence>
<dbReference type="InterPro" id="IPR018958">
    <property type="entry name" value="Knr4/Smi1-like_dom"/>
</dbReference>
<proteinExistence type="predicted"/>
<dbReference type="SUPFAM" id="SSF160631">
    <property type="entry name" value="SMI1/KNR4-like"/>
    <property type="match status" value="1"/>
</dbReference>
<accession>A0ABQ4AWF2</accession>
<dbReference type="EMBL" id="BOMP01000160">
    <property type="protein sequence ID" value="GIE45372.1"/>
    <property type="molecule type" value="Genomic_DNA"/>
</dbReference>
<keyword evidence="3" id="KW-1185">Reference proteome</keyword>
<feature type="domain" description="Knr4/Smi1-like" evidence="1">
    <location>
        <begin position="38"/>
        <end position="211"/>
    </location>
</feature>
<evidence type="ECO:0000259" key="1">
    <source>
        <dbReference type="SMART" id="SM00860"/>
    </source>
</evidence>
<dbReference type="Gene3D" id="3.40.1580.10">
    <property type="entry name" value="SMI1/KNR4-like"/>
    <property type="match status" value="1"/>
</dbReference>
<comment type="caution">
    <text evidence="2">The sequence shown here is derived from an EMBL/GenBank/DDBJ whole genome shotgun (WGS) entry which is preliminary data.</text>
</comment>
<dbReference type="Proteomes" id="UP000631312">
    <property type="component" value="Unassembled WGS sequence"/>
</dbReference>
<dbReference type="SMART" id="SM00860">
    <property type="entry name" value="SMI1_KNR4"/>
    <property type="match status" value="1"/>
</dbReference>